<dbReference type="GO" id="GO:0046856">
    <property type="term" value="P:phosphatidylinositol dephosphorylation"/>
    <property type="evidence" value="ECO:0007669"/>
    <property type="project" value="TreeGrafter"/>
</dbReference>
<evidence type="ECO:0000259" key="3">
    <source>
        <dbReference type="PROSITE" id="PS50275"/>
    </source>
</evidence>
<proteinExistence type="predicted"/>
<keyword evidence="5" id="KW-1185">Reference proteome</keyword>
<organism evidence="4 5">
    <name type="scientific">Taphrina deformans (strain PYCC 5710 / ATCC 11124 / CBS 356.35 / IMI 108563 / JCM 9778 / NBRC 8474)</name>
    <name type="common">Peach leaf curl fungus</name>
    <name type="synonym">Lalaria deformans</name>
    <dbReference type="NCBI Taxonomy" id="1097556"/>
    <lineage>
        <taxon>Eukaryota</taxon>
        <taxon>Fungi</taxon>
        <taxon>Dikarya</taxon>
        <taxon>Ascomycota</taxon>
        <taxon>Taphrinomycotina</taxon>
        <taxon>Taphrinomycetes</taxon>
        <taxon>Taphrinales</taxon>
        <taxon>Taphrinaceae</taxon>
        <taxon>Taphrina</taxon>
    </lineage>
</organism>
<keyword evidence="2" id="KW-1133">Transmembrane helix</keyword>
<name>R4XES2_TAPDE</name>
<dbReference type="eggNOG" id="KOG1889">
    <property type="taxonomic scope" value="Eukaryota"/>
</dbReference>
<accession>R4XES2</accession>
<dbReference type="PANTHER" id="PTHR45662">
    <property type="entry name" value="PHOSPHATIDYLINOSITIDE PHOSPHATASE SAC1"/>
    <property type="match status" value="1"/>
</dbReference>
<evidence type="ECO:0000256" key="1">
    <source>
        <dbReference type="SAM" id="MobiDB-lite"/>
    </source>
</evidence>
<dbReference type="OrthoDB" id="405996at2759"/>
<dbReference type="EMBL" id="CAHR02000061">
    <property type="protein sequence ID" value="CCG81867.1"/>
    <property type="molecule type" value="Genomic_DNA"/>
</dbReference>
<comment type="caution">
    <text evidence="4">The sequence shown here is derived from an EMBL/GenBank/DDBJ whole genome shotgun (WGS) entry which is preliminary data.</text>
</comment>
<dbReference type="STRING" id="1097556.R4XES2"/>
<dbReference type="GO" id="GO:0005783">
    <property type="term" value="C:endoplasmic reticulum"/>
    <property type="evidence" value="ECO:0007669"/>
    <property type="project" value="TreeGrafter"/>
</dbReference>
<feature type="transmembrane region" description="Helical" evidence="2">
    <location>
        <begin position="534"/>
        <end position="552"/>
    </location>
</feature>
<evidence type="ECO:0000313" key="4">
    <source>
        <dbReference type="EMBL" id="CCG81867.1"/>
    </source>
</evidence>
<feature type="compositionally biased region" description="Basic and acidic residues" evidence="1">
    <location>
        <begin position="625"/>
        <end position="637"/>
    </location>
</feature>
<evidence type="ECO:0000313" key="5">
    <source>
        <dbReference type="Proteomes" id="UP000013776"/>
    </source>
</evidence>
<dbReference type="VEuPathDB" id="FungiDB:TAPDE_001742"/>
<dbReference type="Pfam" id="PF02383">
    <property type="entry name" value="Syja_N"/>
    <property type="match status" value="1"/>
</dbReference>
<keyword evidence="2" id="KW-0472">Membrane</keyword>
<dbReference type="Proteomes" id="UP000013776">
    <property type="component" value="Unassembled WGS sequence"/>
</dbReference>
<keyword evidence="2" id="KW-0812">Transmembrane</keyword>
<sequence length="637" mass="72885">MSFLNFHTSQSTYTFASDATNGQCLVINRQDGSFRTASRTSLQIQSESSPQRVFGIMGISQLKLDRYLLVITGRRSVGRIGRDDVFEATKVELFPMRFKSFAQIKDTEELEYVALLKAHLKTGPFYFSHTMDLTNTLQRQTTNTSTHHADPLWARADERFFWNRYLMSDLIDYRTRTHDTNIDSFILPITYGFLEIRQTALKGKPMTFVLISRRSRHRAGTRYFTRGIDAQGNVSNFNETEQLVLMDSTGKSSIVDGQIKISYVQTRGSVPAYWAEVNDLKYKPRLRVFSQKDAAIAARLHFDQQLKFYGDQYCVNLVNQKGHELPVKKAFEDVVRQLNDREIHYVYFDFHHECKGMRWDRVQILIDQLEDGLIKQGYCHVDSTKSDSIVAKQSSVVRTNCMDCLDRTNVVQSALARWMLTRQMRALGILGPLETTAQFEKFEFMFRNVWADNANTVSMSYSGTGALKTDFTRTGKRSKEGAASDGWNSIVRYLRNNYGDGPRQDAYDLFLGVYRPAENHDSPFGDFRPVFVQSVPYIAWSAFLMIVAAGILPRSSNAWGSMKVFVVFWAAVLGWSLQYLLAHGLWYVNWPKLNVPEFLSTEKGSEGINVRHGSLGQKNGGSMFRDMEAGKTKARRD</sequence>
<dbReference type="PANTHER" id="PTHR45662:SF2">
    <property type="entry name" value="PHOSPHATIDYLINOSITOL-3-PHOSPHATASE SAC1"/>
    <property type="match status" value="1"/>
</dbReference>
<gene>
    <name evidence="4" type="ORF">TAPDE_001742</name>
</gene>
<protein>
    <submittedName>
        <fullName evidence="4">Phosphoinositide phosphatase</fullName>
    </submittedName>
</protein>
<evidence type="ECO:0000256" key="2">
    <source>
        <dbReference type="SAM" id="Phobius"/>
    </source>
</evidence>
<dbReference type="GO" id="GO:0043812">
    <property type="term" value="F:phosphatidylinositol-4-phosphate phosphatase activity"/>
    <property type="evidence" value="ECO:0007669"/>
    <property type="project" value="TreeGrafter"/>
</dbReference>
<dbReference type="AlphaFoldDB" id="R4XES2"/>
<dbReference type="InterPro" id="IPR002013">
    <property type="entry name" value="SAC_dom"/>
</dbReference>
<feature type="domain" description="SAC" evidence="3">
    <location>
        <begin position="116"/>
        <end position="463"/>
    </location>
</feature>
<reference evidence="4 5" key="1">
    <citation type="journal article" date="2013" name="MBio">
        <title>Genome sequencing of the plant pathogen Taphrina deformans, the causal agent of peach leaf curl.</title>
        <authorList>
            <person name="Cisse O.H."/>
            <person name="Almeida J.M.G.C.F."/>
            <person name="Fonseca A."/>
            <person name="Kumar A.A."/>
            <person name="Salojaervi J."/>
            <person name="Overmyer K."/>
            <person name="Hauser P.M."/>
            <person name="Pagni M."/>
        </authorList>
    </citation>
    <scope>NUCLEOTIDE SEQUENCE [LARGE SCALE GENOMIC DNA]</scope>
    <source>
        <strain evidence="5">PYCC 5710 / ATCC 11124 / CBS 356.35 / IMI 108563 / JCM 9778 / NBRC 8474</strain>
    </source>
</reference>
<feature type="transmembrane region" description="Helical" evidence="2">
    <location>
        <begin position="564"/>
        <end position="588"/>
    </location>
</feature>
<feature type="region of interest" description="Disordered" evidence="1">
    <location>
        <begin position="609"/>
        <end position="637"/>
    </location>
</feature>
<dbReference type="PROSITE" id="PS50275">
    <property type="entry name" value="SAC"/>
    <property type="match status" value="1"/>
</dbReference>